<dbReference type="EMBL" id="LHQQ01000029">
    <property type="protein sequence ID" value="KOS46428.1"/>
    <property type="molecule type" value="Genomic_DNA"/>
</dbReference>
<gene>
    <name evidence="4" type="ORF">ACN38_g2604</name>
</gene>
<keyword evidence="2" id="KW-0560">Oxidoreductase</keyword>
<dbReference type="InterPro" id="IPR045312">
    <property type="entry name" value="PCBER-like"/>
</dbReference>
<evidence type="ECO:0000256" key="1">
    <source>
        <dbReference type="ARBA" id="ARBA00022857"/>
    </source>
</evidence>
<dbReference type="Gene3D" id="3.40.50.720">
    <property type="entry name" value="NAD(P)-binding Rossmann-like Domain"/>
    <property type="match status" value="1"/>
</dbReference>
<organism evidence="4 5">
    <name type="scientific">Penicillium nordicum</name>
    <dbReference type="NCBI Taxonomy" id="229535"/>
    <lineage>
        <taxon>Eukaryota</taxon>
        <taxon>Fungi</taxon>
        <taxon>Dikarya</taxon>
        <taxon>Ascomycota</taxon>
        <taxon>Pezizomycotina</taxon>
        <taxon>Eurotiomycetes</taxon>
        <taxon>Eurotiomycetidae</taxon>
        <taxon>Eurotiales</taxon>
        <taxon>Aspergillaceae</taxon>
        <taxon>Penicillium</taxon>
    </lineage>
</organism>
<dbReference type="Gene3D" id="3.90.25.10">
    <property type="entry name" value="UDP-galactose 4-epimerase, domain 1"/>
    <property type="match status" value="1"/>
</dbReference>
<dbReference type="InterPro" id="IPR008030">
    <property type="entry name" value="NmrA-like"/>
</dbReference>
<dbReference type="Pfam" id="PF05368">
    <property type="entry name" value="NmrA"/>
    <property type="match status" value="1"/>
</dbReference>
<dbReference type="InterPro" id="IPR036291">
    <property type="entry name" value="NAD(P)-bd_dom_sf"/>
</dbReference>
<dbReference type="PANTHER" id="PTHR47706">
    <property type="entry name" value="NMRA-LIKE FAMILY PROTEIN"/>
    <property type="match status" value="1"/>
</dbReference>
<evidence type="ECO:0000259" key="3">
    <source>
        <dbReference type="Pfam" id="PF05368"/>
    </source>
</evidence>
<protein>
    <recommendedName>
        <fullName evidence="3">NmrA-like domain-containing protein</fullName>
    </recommendedName>
</protein>
<dbReference type="STRING" id="229535.A0A0M8P701"/>
<dbReference type="SUPFAM" id="SSF51735">
    <property type="entry name" value="NAD(P)-binding Rossmann-fold domains"/>
    <property type="match status" value="1"/>
</dbReference>
<evidence type="ECO:0000313" key="4">
    <source>
        <dbReference type="EMBL" id="KOS46428.1"/>
    </source>
</evidence>
<dbReference type="CDD" id="cd05259">
    <property type="entry name" value="PCBER_SDR_a"/>
    <property type="match status" value="1"/>
</dbReference>
<dbReference type="InterPro" id="IPR051609">
    <property type="entry name" value="NmrA/Isoflavone_reductase-like"/>
</dbReference>
<evidence type="ECO:0000313" key="5">
    <source>
        <dbReference type="Proteomes" id="UP000037696"/>
    </source>
</evidence>
<keyword evidence="5" id="KW-1185">Reference proteome</keyword>
<reference evidence="4 5" key="1">
    <citation type="submission" date="2015-08" db="EMBL/GenBank/DDBJ databases">
        <title>Genome sequencing of Penicillium nordicum.</title>
        <authorList>
            <person name="Nguyen H.D."/>
            <person name="Seifert K.A."/>
        </authorList>
    </citation>
    <scope>NUCLEOTIDE SEQUENCE [LARGE SCALE GENOMIC DNA]</scope>
    <source>
        <strain evidence="4 5">DAOMC 185683</strain>
    </source>
</reference>
<proteinExistence type="predicted"/>
<feature type="domain" description="NmrA-like" evidence="3">
    <location>
        <begin position="5"/>
        <end position="239"/>
    </location>
</feature>
<sequence length="293" mass="31234">MASIKVALAGASGNLGPAVLKELLDAGFDVTILTRQGSDKTFDSRAHVAQVDYESLDSLKTALSGQDAVVSTLNVGSVPKSIHLRLIDAAVATGVKRFIPSEYGCDTKNPLTAKLPVYGDKIGVQEHLNNVAQQSGLSYSLLITGPFLDWGLKHGFVLNLAGPATLYDGGDRRFSATTLAGIGKGVVGIINNLEATKNSTIYIEEARVTQNELLELSGKSIETNVVNTIDLEQEAFAELAKPAPNPVIFVTKFILRAIFGEGFGSLFDSEKVSNDLFGLKTLSKEELRGLIPQ</sequence>
<dbReference type="PANTHER" id="PTHR47706:SF1">
    <property type="entry name" value="CIPA-LIKE, PUTATIVE (AFU_ORTHOLOGUE AFUA_1G12460)-RELATED"/>
    <property type="match status" value="1"/>
</dbReference>
<accession>A0A0M8P701</accession>
<dbReference type="AlphaFoldDB" id="A0A0M8P701"/>
<comment type="caution">
    <text evidence="4">The sequence shown here is derived from an EMBL/GenBank/DDBJ whole genome shotgun (WGS) entry which is preliminary data.</text>
</comment>
<keyword evidence="1" id="KW-0521">NADP</keyword>
<name>A0A0M8P701_9EURO</name>
<dbReference type="Proteomes" id="UP000037696">
    <property type="component" value="Unassembled WGS sequence"/>
</dbReference>
<evidence type="ECO:0000256" key="2">
    <source>
        <dbReference type="ARBA" id="ARBA00023002"/>
    </source>
</evidence>
<dbReference type="OrthoDB" id="9974981at2759"/>
<dbReference type="GO" id="GO:0016491">
    <property type="term" value="F:oxidoreductase activity"/>
    <property type="evidence" value="ECO:0007669"/>
    <property type="project" value="UniProtKB-KW"/>
</dbReference>